<accession>A0A0F9T7M5</accession>
<reference evidence="1" key="1">
    <citation type="journal article" date="2015" name="Nature">
        <title>Complex archaea that bridge the gap between prokaryotes and eukaryotes.</title>
        <authorList>
            <person name="Spang A."/>
            <person name="Saw J.H."/>
            <person name="Jorgensen S.L."/>
            <person name="Zaremba-Niedzwiedzka K."/>
            <person name="Martijn J."/>
            <person name="Lind A.E."/>
            <person name="van Eijk R."/>
            <person name="Schleper C."/>
            <person name="Guy L."/>
            <person name="Ettema T.J."/>
        </authorList>
    </citation>
    <scope>NUCLEOTIDE SEQUENCE</scope>
</reference>
<proteinExistence type="predicted"/>
<sequence>MKNKRLSFALAFKFLKDIEAIRQNNLNRLFKNLDRGRPSTAEELNKIGHN</sequence>
<organism evidence="1">
    <name type="scientific">marine sediment metagenome</name>
    <dbReference type="NCBI Taxonomy" id="412755"/>
    <lineage>
        <taxon>unclassified sequences</taxon>
        <taxon>metagenomes</taxon>
        <taxon>ecological metagenomes</taxon>
    </lineage>
</organism>
<dbReference type="EMBL" id="LAZR01001418">
    <property type="protein sequence ID" value="KKN44971.1"/>
    <property type="molecule type" value="Genomic_DNA"/>
</dbReference>
<evidence type="ECO:0000313" key="1">
    <source>
        <dbReference type="EMBL" id="KKN44971.1"/>
    </source>
</evidence>
<comment type="caution">
    <text evidence="1">The sequence shown here is derived from an EMBL/GenBank/DDBJ whole genome shotgun (WGS) entry which is preliminary data.</text>
</comment>
<name>A0A0F9T7M5_9ZZZZ</name>
<gene>
    <name evidence="1" type="ORF">LCGC14_0687920</name>
</gene>
<protein>
    <submittedName>
        <fullName evidence="1">Uncharacterized protein</fullName>
    </submittedName>
</protein>
<dbReference type="AlphaFoldDB" id="A0A0F9T7M5"/>